<feature type="transmembrane region" description="Helical" evidence="8">
    <location>
        <begin position="46"/>
        <end position="71"/>
    </location>
</feature>
<keyword evidence="2" id="KW-1003">Cell membrane</keyword>
<reference evidence="10 11" key="1">
    <citation type="submission" date="2021-11" db="EMBL/GenBank/DDBJ databases">
        <title>Draft genome sequence of Actinomycetospora sp. SF1 isolated from the rhizosphere soil.</title>
        <authorList>
            <person name="Duangmal K."/>
            <person name="Chantavorakit T."/>
        </authorList>
    </citation>
    <scope>NUCLEOTIDE SEQUENCE [LARGE SCALE GENOMIC DNA]</scope>
    <source>
        <strain evidence="10 11">TBRC 5722</strain>
    </source>
</reference>
<feature type="transmembrane region" description="Helical" evidence="8">
    <location>
        <begin position="317"/>
        <end position="335"/>
    </location>
</feature>
<feature type="region of interest" description="Disordered" evidence="7">
    <location>
        <begin position="580"/>
        <end position="601"/>
    </location>
</feature>
<keyword evidence="4 8" id="KW-1133">Transmembrane helix</keyword>
<evidence type="ECO:0000313" key="10">
    <source>
        <dbReference type="EMBL" id="MCD2198127.1"/>
    </source>
</evidence>
<feature type="domain" description="Integral membrane bound transporter" evidence="9">
    <location>
        <begin position="328"/>
        <end position="454"/>
    </location>
</feature>
<feature type="transmembrane region" description="Helical" evidence="8">
    <location>
        <begin position="103"/>
        <end position="122"/>
    </location>
</feature>
<organism evidence="10 11">
    <name type="scientific">Actinomycetospora endophytica</name>
    <dbReference type="NCBI Taxonomy" id="2291215"/>
    <lineage>
        <taxon>Bacteria</taxon>
        <taxon>Bacillati</taxon>
        <taxon>Actinomycetota</taxon>
        <taxon>Actinomycetes</taxon>
        <taxon>Pseudonocardiales</taxon>
        <taxon>Pseudonocardiaceae</taxon>
        <taxon>Actinomycetospora</taxon>
    </lineage>
</organism>
<keyword evidence="3 8" id="KW-0812">Transmembrane</keyword>
<dbReference type="Pfam" id="PF13515">
    <property type="entry name" value="FUSC_2"/>
    <property type="match status" value="1"/>
</dbReference>
<comment type="caution">
    <text evidence="10">The sequence shown here is derived from an EMBL/GenBank/DDBJ whole genome shotgun (WGS) entry which is preliminary data.</text>
</comment>
<comment type="subcellular location">
    <subcellularLocation>
        <location evidence="1">Cell membrane</location>
        <topology evidence="1">Multi-pass membrane protein</topology>
    </subcellularLocation>
</comment>
<evidence type="ECO:0000259" key="9">
    <source>
        <dbReference type="Pfam" id="PF13515"/>
    </source>
</evidence>
<comment type="similarity">
    <text evidence="6">Belongs to the YccS/YhfK family.</text>
</comment>
<dbReference type="RefSeq" id="WP_230740787.1">
    <property type="nucleotide sequence ID" value="NZ_JAJNDB010000011.1"/>
</dbReference>
<feature type="transmembrane region" description="Helical" evidence="8">
    <location>
        <begin position="78"/>
        <end position="97"/>
    </location>
</feature>
<evidence type="ECO:0000256" key="8">
    <source>
        <dbReference type="SAM" id="Phobius"/>
    </source>
</evidence>
<proteinExistence type="inferred from homology"/>
<name>A0ABS8PJM0_9PSEU</name>
<evidence type="ECO:0000256" key="2">
    <source>
        <dbReference type="ARBA" id="ARBA00022475"/>
    </source>
</evidence>
<evidence type="ECO:0000256" key="7">
    <source>
        <dbReference type="SAM" id="MobiDB-lite"/>
    </source>
</evidence>
<feature type="transmembrane region" description="Helical" evidence="8">
    <location>
        <begin position="437"/>
        <end position="458"/>
    </location>
</feature>
<accession>A0ABS8PJM0</accession>
<feature type="transmembrane region" description="Helical" evidence="8">
    <location>
        <begin position="341"/>
        <end position="358"/>
    </location>
</feature>
<keyword evidence="5 8" id="KW-0472">Membrane</keyword>
<dbReference type="Proteomes" id="UP001199469">
    <property type="component" value="Unassembled WGS sequence"/>
</dbReference>
<evidence type="ECO:0000256" key="5">
    <source>
        <dbReference type="ARBA" id="ARBA00023136"/>
    </source>
</evidence>
<sequence length="623" mass="63301">MTGRPSDPRAAAWRRWARDLLRVRRTGFDGVDAVRAGTCAGVVVLIGWWFGNVAAGLTASIGAFTALFGAGRPYRSRAVQLALIAVALAAVVMLGAWSESSRWVAVVVVAAVAVVATWLCQACDTGPPGAYMIVLAAATASSITGADTEVWRLGLLVLAGGALSWLAHMLGVVGGLRRPEKATVRAGGAAVGRLLDAVGCEDHAAARDAAARAMHRCWVVLGGRRVTDRADGTAVRLRSVALGIHGVMAEAIRAHDEGRPPGRDAGDRLRAWLAAVNDPAALPDGPGARVGAVPWGGPGAAAAAREMLAAGSPWRPVLVRVGLAALVAGAVGSVVGLDHAYWAVASAVLVLCQGLGWAGTLERAVLRLLGTWVGLLLAAVLLSAQPAGVWLAVTVAALQCAVQLAVPRNYGLGVVVITPLALTIGSAGHPADLGALLLARGVDTAVGCAIGVLVFLAVRPGATVSAPAVLVAGTLRDAARVVPHLVDRSTTSDDARRARSDLNQHLLALADAHQVGDLAAPVRRTRDATIWWPALDEARRVGHQVLAACWSQEAAPSGGPPSVSASRATAIGSEMASLAALADPAGTSDGPGRDAAGAAEEPGFLVPELAALRTALPVGPVSG</sequence>
<evidence type="ECO:0000256" key="1">
    <source>
        <dbReference type="ARBA" id="ARBA00004651"/>
    </source>
</evidence>
<evidence type="ECO:0000256" key="6">
    <source>
        <dbReference type="ARBA" id="ARBA00043993"/>
    </source>
</evidence>
<evidence type="ECO:0000313" key="11">
    <source>
        <dbReference type="Proteomes" id="UP001199469"/>
    </source>
</evidence>
<feature type="transmembrane region" description="Helical" evidence="8">
    <location>
        <begin position="413"/>
        <end position="431"/>
    </location>
</feature>
<keyword evidence="11" id="KW-1185">Reference proteome</keyword>
<evidence type="ECO:0000256" key="3">
    <source>
        <dbReference type="ARBA" id="ARBA00022692"/>
    </source>
</evidence>
<dbReference type="InterPro" id="IPR049453">
    <property type="entry name" value="Memb_transporter_dom"/>
</dbReference>
<dbReference type="PANTHER" id="PTHR30509">
    <property type="entry name" value="P-HYDROXYBENZOIC ACID EFFLUX PUMP SUBUNIT-RELATED"/>
    <property type="match status" value="1"/>
</dbReference>
<dbReference type="PANTHER" id="PTHR30509:SF9">
    <property type="entry name" value="MULTIDRUG RESISTANCE PROTEIN MDTO"/>
    <property type="match status" value="1"/>
</dbReference>
<gene>
    <name evidence="10" type="ORF">LQ327_32635</name>
</gene>
<feature type="transmembrane region" description="Helical" evidence="8">
    <location>
        <begin position="365"/>
        <end position="382"/>
    </location>
</feature>
<feature type="transmembrane region" description="Helical" evidence="8">
    <location>
        <begin position="152"/>
        <end position="176"/>
    </location>
</feature>
<dbReference type="EMBL" id="JAJNDB010000011">
    <property type="protein sequence ID" value="MCD2198127.1"/>
    <property type="molecule type" value="Genomic_DNA"/>
</dbReference>
<protein>
    <submittedName>
        <fullName evidence="10">FUSC family protein</fullName>
    </submittedName>
</protein>
<evidence type="ECO:0000256" key="4">
    <source>
        <dbReference type="ARBA" id="ARBA00022989"/>
    </source>
</evidence>